<reference evidence="2" key="1">
    <citation type="submission" date="2022-12" db="EMBL/GenBank/DDBJ databases">
        <title>Draft genome assemblies for two species of Escallonia (Escalloniales).</title>
        <authorList>
            <person name="Chanderbali A."/>
            <person name="Dervinis C."/>
            <person name="Anghel I."/>
            <person name="Soltis D."/>
            <person name="Soltis P."/>
            <person name="Zapata F."/>
        </authorList>
    </citation>
    <scope>NUCLEOTIDE SEQUENCE</scope>
    <source>
        <strain evidence="2">UCBG92.1500</strain>
        <tissue evidence="2">Leaf</tissue>
    </source>
</reference>
<dbReference type="PANTHER" id="PTHR46162:SF40">
    <property type="entry name" value="TRAF-LIKE FAMILY PROTEIN"/>
    <property type="match status" value="1"/>
</dbReference>
<keyword evidence="3" id="KW-1185">Reference proteome</keyword>
<accession>A0AA88QF89</accession>
<dbReference type="SMART" id="SM00061">
    <property type="entry name" value="MATH"/>
    <property type="match status" value="1"/>
</dbReference>
<dbReference type="InterPro" id="IPR008974">
    <property type="entry name" value="TRAF-like"/>
</dbReference>
<dbReference type="Proteomes" id="UP001187471">
    <property type="component" value="Unassembled WGS sequence"/>
</dbReference>
<protein>
    <recommendedName>
        <fullName evidence="1">MATH domain-containing protein</fullName>
    </recommendedName>
</protein>
<dbReference type="Gene3D" id="2.60.210.10">
    <property type="entry name" value="Apoptosis, Tumor Necrosis Factor Receptor Associated Protein 2, Chain A"/>
    <property type="match status" value="2"/>
</dbReference>
<proteinExistence type="predicted"/>
<dbReference type="InterPro" id="IPR002083">
    <property type="entry name" value="MATH/TRAF_dom"/>
</dbReference>
<gene>
    <name evidence="2" type="ORF">RJ640_001470</name>
</gene>
<dbReference type="SUPFAM" id="SSF49599">
    <property type="entry name" value="TRAF domain-like"/>
    <property type="match status" value="2"/>
</dbReference>
<dbReference type="CDD" id="cd00121">
    <property type="entry name" value="MATH"/>
    <property type="match status" value="1"/>
</dbReference>
<dbReference type="Pfam" id="PF22486">
    <property type="entry name" value="MATH_2"/>
    <property type="match status" value="1"/>
</dbReference>
<feature type="domain" description="MATH" evidence="1">
    <location>
        <begin position="86"/>
        <end position="213"/>
    </location>
</feature>
<sequence>MAEVSASGSLAIHSTNTDTSSDASGMACRFDHMKSEWGFDRLLALETFNTAGFLDDNDSCTFGVELSVPRDTGKGEYMSIIKGLKNNTFTWKIHNFSDMKDEKTWSDEFSTGDYPWWLCLYPIGFGKAHGKSISLYLYLGAGADIPEGGKLYVEYKLRMKNHSGDRKKHCVKEDQHWFSPQTHSEGFEDFVALNSLRDQGLKQNDSLIVEVEITFMAIVRGLN</sequence>
<comment type="caution">
    <text evidence="2">The sequence shown here is derived from an EMBL/GenBank/DDBJ whole genome shotgun (WGS) entry which is preliminary data.</text>
</comment>
<dbReference type="EMBL" id="JAVXUO010003223">
    <property type="protein sequence ID" value="KAK2965393.1"/>
    <property type="molecule type" value="Genomic_DNA"/>
</dbReference>
<evidence type="ECO:0000313" key="3">
    <source>
        <dbReference type="Proteomes" id="UP001187471"/>
    </source>
</evidence>
<dbReference type="AlphaFoldDB" id="A0AA88QF89"/>
<name>A0AA88QF89_9ASTE</name>
<evidence type="ECO:0000313" key="2">
    <source>
        <dbReference type="EMBL" id="KAK2965393.1"/>
    </source>
</evidence>
<evidence type="ECO:0000259" key="1">
    <source>
        <dbReference type="PROSITE" id="PS50144"/>
    </source>
</evidence>
<dbReference type="PROSITE" id="PS50144">
    <property type="entry name" value="MATH"/>
    <property type="match status" value="1"/>
</dbReference>
<organism evidence="2 3">
    <name type="scientific">Escallonia rubra</name>
    <dbReference type="NCBI Taxonomy" id="112253"/>
    <lineage>
        <taxon>Eukaryota</taxon>
        <taxon>Viridiplantae</taxon>
        <taxon>Streptophyta</taxon>
        <taxon>Embryophyta</taxon>
        <taxon>Tracheophyta</taxon>
        <taxon>Spermatophyta</taxon>
        <taxon>Magnoliopsida</taxon>
        <taxon>eudicotyledons</taxon>
        <taxon>Gunneridae</taxon>
        <taxon>Pentapetalae</taxon>
        <taxon>asterids</taxon>
        <taxon>campanulids</taxon>
        <taxon>Escalloniales</taxon>
        <taxon>Escalloniaceae</taxon>
        <taxon>Escallonia</taxon>
    </lineage>
</organism>
<dbReference type="PANTHER" id="PTHR46162">
    <property type="entry name" value="TRAF-LIKE FAMILY PROTEIN"/>
    <property type="match status" value="1"/>
</dbReference>